<keyword evidence="2" id="KW-0812">Transmembrane</keyword>
<feature type="region of interest" description="Disordered" evidence="1">
    <location>
        <begin position="66"/>
        <end position="99"/>
    </location>
</feature>
<evidence type="ECO:0000313" key="3">
    <source>
        <dbReference type="EMBL" id="KAF3769954.1"/>
    </source>
</evidence>
<dbReference type="Proteomes" id="UP000803844">
    <property type="component" value="Unassembled WGS sequence"/>
</dbReference>
<dbReference type="EMBL" id="MU032344">
    <property type="protein sequence ID" value="KAF3769954.1"/>
    <property type="molecule type" value="Genomic_DNA"/>
</dbReference>
<proteinExistence type="predicted"/>
<gene>
    <name evidence="3" type="ORF">M406DRAFT_100628</name>
</gene>
<evidence type="ECO:0000256" key="1">
    <source>
        <dbReference type="SAM" id="MobiDB-lite"/>
    </source>
</evidence>
<accession>A0A9P5CSU1</accession>
<protein>
    <submittedName>
        <fullName evidence="3">Uncharacterized protein</fullName>
    </submittedName>
</protein>
<dbReference type="RefSeq" id="XP_040780915.1">
    <property type="nucleotide sequence ID" value="XM_040914917.1"/>
</dbReference>
<name>A0A9P5CSU1_CRYP1</name>
<comment type="caution">
    <text evidence="3">The sequence shown here is derived from an EMBL/GenBank/DDBJ whole genome shotgun (WGS) entry which is preliminary data.</text>
</comment>
<reference evidence="3" key="1">
    <citation type="journal article" date="2020" name="Phytopathology">
        <title>Genome sequence of the chestnut blight fungus Cryphonectria parasitica EP155: A fundamental resource for an archetypical invasive plant pathogen.</title>
        <authorList>
            <person name="Crouch J.A."/>
            <person name="Dawe A."/>
            <person name="Aerts A."/>
            <person name="Barry K."/>
            <person name="Churchill A.C.L."/>
            <person name="Grimwood J."/>
            <person name="Hillman B."/>
            <person name="Milgroom M.G."/>
            <person name="Pangilinan J."/>
            <person name="Smith M."/>
            <person name="Salamov A."/>
            <person name="Schmutz J."/>
            <person name="Yadav J."/>
            <person name="Grigoriev I.V."/>
            <person name="Nuss D."/>
        </authorList>
    </citation>
    <scope>NUCLEOTIDE SEQUENCE</scope>
    <source>
        <strain evidence="3">EP155</strain>
    </source>
</reference>
<keyword evidence="4" id="KW-1185">Reference proteome</keyword>
<sequence length="99" mass="9985">MMESEAVTGRTGLVIKALLGPAVVAVSSCVSTTVASVIIVAAVAGAHIAVSRTTGTMKVMDTLSLGDGMTGSTGAEERTNLGRSGQHSDKRGLELLDVI</sequence>
<evidence type="ECO:0000313" key="4">
    <source>
        <dbReference type="Proteomes" id="UP000803844"/>
    </source>
</evidence>
<evidence type="ECO:0000256" key="2">
    <source>
        <dbReference type="SAM" id="Phobius"/>
    </source>
</evidence>
<dbReference type="GeneID" id="63832046"/>
<keyword evidence="2" id="KW-1133">Transmembrane helix</keyword>
<dbReference type="AlphaFoldDB" id="A0A9P5CSU1"/>
<keyword evidence="2" id="KW-0472">Membrane</keyword>
<feature type="transmembrane region" description="Helical" evidence="2">
    <location>
        <begin position="22"/>
        <end position="50"/>
    </location>
</feature>
<feature type="compositionally biased region" description="Basic and acidic residues" evidence="1">
    <location>
        <begin position="75"/>
        <end position="99"/>
    </location>
</feature>
<organism evidence="3 4">
    <name type="scientific">Cryphonectria parasitica (strain ATCC 38755 / EP155)</name>
    <dbReference type="NCBI Taxonomy" id="660469"/>
    <lineage>
        <taxon>Eukaryota</taxon>
        <taxon>Fungi</taxon>
        <taxon>Dikarya</taxon>
        <taxon>Ascomycota</taxon>
        <taxon>Pezizomycotina</taxon>
        <taxon>Sordariomycetes</taxon>
        <taxon>Sordariomycetidae</taxon>
        <taxon>Diaporthales</taxon>
        <taxon>Cryphonectriaceae</taxon>
        <taxon>Cryphonectria-Endothia species complex</taxon>
        <taxon>Cryphonectria</taxon>
    </lineage>
</organism>